<dbReference type="GeneID" id="7197187"/>
<dbReference type="InterPro" id="IPR006722">
    <property type="entry name" value="Sedlin"/>
</dbReference>
<dbReference type="CDD" id="cd14825">
    <property type="entry name" value="TRAPPC2_sedlin"/>
    <property type="match status" value="1"/>
</dbReference>
<dbReference type="RefSeq" id="XP_002177969.1">
    <property type="nucleotide sequence ID" value="XM_002177933.1"/>
</dbReference>
<evidence type="ECO:0008006" key="3">
    <source>
        <dbReference type="Google" id="ProtNLM"/>
    </source>
</evidence>
<dbReference type="FunCoup" id="B7FSE6">
    <property type="interactions" value="89"/>
</dbReference>
<dbReference type="OrthoDB" id="10252102at2759"/>
<accession>B7FSE6</accession>
<evidence type="ECO:0000313" key="1">
    <source>
        <dbReference type="EMBL" id="EEC50783.1"/>
    </source>
</evidence>
<dbReference type="SUPFAM" id="SSF64356">
    <property type="entry name" value="SNARE-like"/>
    <property type="match status" value="1"/>
</dbReference>
<dbReference type="GO" id="GO:0006888">
    <property type="term" value="P:endoplasmic reticulum to Golgi vesicle-mediated transport"/>
    <property type="evidence" value="ECO:0007669"/>
    <property type="project" value="InterPro"/>
</dbReference>
<dbReference type="InterPro" id="IPR011012">
    <property type="entry name" value="Longin-like_dom_sf"/>
</dbReference>
<gene>
    <name evidence="1" type="ORF">PHATRDRAFT_9828</name>
</gene>
<keyword evidence="2" id="KW-1185">Reference proteome</keyword>
<reference evidence="1 2" key="1">
    <citation type="journal article" date="2008" name="Nature">
        <title>The Phaeodactylum genome reveals the evolutionary history of diatom genomes.</title>
        <authorList>
            <person name="Bowler C."/>
            <person name="Allen A.E."/>
            <person name="Badger J.H."/>
            <person name="Grimwood J."/>
            <person name="Jabbari K."/>
            <person name="Kuo A."/>
            <person name="Maheswari U."/>
            <person name="Martens C."/>
            <person name="Maumus F."/>
            <person name="Otillar R.P."/>
            <person name="Rayko E."/>
            <person name="Salamov A."/>
            <person name="Vandepoele K."/>
            <person name="Beszteri B."/>
            <person name="Gruber A."/>
            <person name="Heijde M."/>
            <person name="Katinka M."/>
            <person name="Mock T."/>
            <person name="Valentin K."/>
            <person name="Verret F."/>
            <person name="Berges J.A."/>
            <person name="Brownlee C."/>
            <person name="Cadoret J.P."/>
            <person name="Chiovitti A."/>
            <person name="Choi C.J."/>
            <person name="Coesel S."/>
            <person name="De Martino A."/>
            <person name="Detter J.C."/>
            <person name="Durkin C."/>
            <person name="Falciatore A."/>
            <person name="Fournet J."/>
            <person name="Haruta M."/>
            <person name="Huysman M.J."/>
            <person name="Jenkins B.D."/>
            <person name="Jiroutova K."/>
            <person name="Jorgensen R.E."/>
            <person name="Joubert Y."/>
            <person name="Kaplan A."/>
            <person name="Kroger N."/>
            <person name="Kroth P.G."/>
            <person name="La Roche J."/>
            <person name="Lindquist E."/>
            <person name="Lommer M."/>
            <person name="Martin-Jezequel V."/>
            <person name="Lopez P.J."/>
            <person name="Lucas S."/>
            <person name="Mangogna M."/>
            <person name="McGinnis K."/>
            <person name="Medlin L.K."/>
            <person name="Montsant A."/>
            <person name="Oudot-Le Secq M.P."/>
            <person name="Napoli C."/>
            <person name="Obornik M."/>
            <person name="Parker M.S."/>
            <person name="Petit J.L."/>
            <person name="Porcel B.M."/>
            <person name="Poulsen N."/>
            <person name="Robison M."/>
            <person name="Rychlewski L."/>
            <person name="Rynearson T.A."/>
            <person name="Schmutz J."/>
            <person name="Shapiro H."/>
            <person name="Siaut M."/>
            <person name="Stanley M."/>
            <person name="Sussman M.R."/>
            <person name="Taylor A.R."/>
            <person name="Vardi A."/>
            <person name="von Dassow P."/>
            <person name="Vyverman W."/>
            <person name="Willis A."/>
            <person name="Wyrwicz L.S."/>
            <person name="Rokhsar D.S."/>
            <person name="Weissenbach J."/>
            <person name="Armbrust E.V."/>
            <person name="Green B.R."/>
            <person name="Van de Peer Y."/>
            <person name="Grigoriev I.V."/>
        </authorList>
    </citation>
    <scope>NUCLEOTIDE SEQUENCE [LARGE SCALE GENOMIC DNA]</scope>
    <source>
        <strain evidence="1 2">CCAP 1055/1</strain>
    </source>
</reference>
<name>B7FSE6_PHATC</name>
<dbReference type="eggNOG" id="KOG3487">
    <property type="taxonomic scope" value="Eukaryota"/>
</dbReference>
<reference evidence="2" key="2">
    <citation type="submission" date="2008-08" db="EMBL/GenBank/DDBJ databases">
        <authorList>
            <consortium name="Diatom Consortium"/>
            <person name="Grigoriev I."/>
            <person name="Grimwood J."/>
            <person name="Kuo A."/>
            <person name="Otillar R.P."/>
            <person name="Salamov A."/>
            <person name="Detter J.C."/>
            <person name="Lindquist E."/>
            <person name="Shapiro H."/>
            <person name="Lucas S."/>
            <person name="Glavina del Rio T."/>
            <person name="Pitluck S."/>
            <person name="Rokhsar D."/>
            <person name="Bowler C."/>
        </authorList>
    </citation>
    <scope>GENOME REANNOTATION</scope>
    <source>
        <strain evidence="2">CCAP 1055/1</strain>
    </source>
</reference>
<protein>
    <recommendedName>
        <fullName evidence="3">Trafficking protein particle complex subunit</fullName>
    </recommendedName>
</protein>
<proteinExistence type="predicted"/>
<sequence>MSQAQSALLLVIVGRNEPLYEANLLASANNSTAAQLQQSETMTRQNYFVTHSALDLVEKAAFTTHSMYLRVVDKVNQQQVSAFLTAGHTKFMLLHGGHRHRHNEDTIRGFFQDLYELYVKVPLNPLRPYDSPIRSDNFNRRVRALANRYFA</sequence>
<dbReference type="HOGENOM" id="CLU_085828_0_2_1"/>
<dbReference type="AlphaFoldDB" id="B7FSE6"/>
<dbReference type="PANTHER" id="PTHR12403">
    <property type="entry name" value="TRAFFICKING PROTEIN PARTICLE COMPLEX SUBUNIT 2"/>
    <property type="match status" value="1"/>
</dbReference>
<dbReference type="InParanoid" id="B7FSE6"/>
<dbReference type="Pfam" id="PF04628">
    <property type="entry name" value="Sedlin_N"/>
    <property type="match status" value="1"/>
</dbReference>
<dbReference type="GO" id="GO:0005737">
    <property type="term" value="C:cytoplasm"/>
    <property type="evidence" value="ECO:0007669"/>
    <property type="project" value="GOC"/>
</dbReference>
<dbReference type="STRING" id="556484.B7FSE6"/>
<dbReference type="Gene3D" id="3.30.450.70">
    <property type="match status" value="1"/>
</dbReference>
<dbReference type="EMBL" id="CM000606">
    <property type="protein sequence ID" value="EEC50783.1"/>
    <property type="molecule type" value="Genomic_DNA"/>
</dbReference>
<dbReference type="Proteomes" id="UP000000759">
    <property type="component" value="Chromosome 2"/>
</dbReference>
<organism evidence="1 2">
    <name type="scientific">Phaeodactylum tricornutum (strain CCAP 1055/1)</name>
    <dbReference type="NCBI Taxonomy" id="556484"/>
    <lineage>
        <taxon>Eukaryota</taxon>
        <taxon>Sar</taxon>
        <taxon>Stramenopiles</taxon>
        <taxon>Ochrophyta</taxon>
        <taxon>Bacillariophyta</taxon>
        <taxon>Bacillariophyceae</taxon>
        <taxon>Bacillariophycidae</taxon>
        <taxon>Naviculales</taxon>
        <taxon>Phaeodactylaceae</taxon>
        <taxon>Phaeodactylum</taxon>
    </lineage>
</organism>
<evidence type="ECO:0000313" key="2">
    <source>
        <dbReference type="Proteomes" id="UP000000759"/>
    </source>
</evidence>
<dbReference type="PaxDb" id="2850-Phatr9828"/>
<dbReference type="KEGG" id="pti:PHATRDRAFT_9828"/>